<feature type="region of interest" description="Disordered" evidence="1">
    <location>
        <begin position="95"/>
        <end position="137"/>
    </location>
</feature>
<evidence type="ECO:0000313" key="4">
    <source>
        <dbReference type="Proteomes" id="UP001174691"/>
    </source>
</evidence>
<dbReference type="Gene3D" id="3.10.20.90">
    <property type="entry name" value="Phosphatidylinositol 3-kinase Catalytic Subunit, Chain A, domain 1"/>
    <property type="match status" value="1"/>
</dbReference>
<dbReference type="GO" id="GO:0005783">
    <property type="term" value="C:endoplasmic reticulum"/>
    <property type="evidence" value="ECO:0007669"/>
    <property type="project" value="TreeGrafter"/>
</dbReference>
<organism evidence="3 4">
    <name type="scientific">Coniochaeta hoffmannii</name>
    <dbReference type="NCBI Taxonomy" id="91930"/>
    <lineage>
        <taxon>Eukaryota</taxon>
        <taxon>Fungi</taxon>
        <taxon>Dikarya</taxon>
        <taxon>Ascomycota</taxon>
        <taxon>Pezizomycotina</taxon>
        <taxon>Sordariomycetes</taxon>
        <taxon>Sordariomycetidae</taxon>
        <taxon>Coniochaetales</taxon>
        <taxon>Coniochaetaceae</taxon>
        <taxon>Coniochaeta</taxon>
    </lineage>
</organism>
<protein>
    <recommendedName>
        <fullName evidence="2">Ubiquitin-like domain-containing protein</fullName>
    </recommendedName>
</protein>
<feature type="region of interest" description="Disordered" evidence="1">
    <location>
        <begin position="1"/>
        <end position="36"/>
    </location>
</feature>
<accession>A0AA38R3M0</accession>
<dbReference type="Proteomes" id="UP001174691">
    <property type="component" value="Unassembled WGS sequence"/>
</dbReference>
<dbReference type="InterPro" id="IPR045226">
    <property type="entry name" value="Dsc3"/>
</dbReference>
<dbReference type="Pfam" id="PF13373">
    <property type="entry name" value="Dsc3_C"/>
    <property type="match status" value="1"/>
</dbReference>
<dbReference type="GO" id="GO:0044695">
    <property type="term" value="C:Dsc E3 ubiquitin ligase complex"/>
    <property type="evidence" value="ECO:0007669"/>
    <property type="project" value="InterPro"/>
</dbReference>
<gene>
    <name evidence="3" type="ORF">NKR19_g9372</name>
</gene>
<feature type="region of interest" description="Disordered" evidence="1">
    <location>
        <begin position="224"/>
        <end position="259"/>
    </location>
</feature>
<sequence>MSSSSPPLKPSRPTLTVPTSLSRPSSRSPSPSFTPPLHLTIRFSTSLPDLHLDILHPQQTTIAALKSLIRSRLSEPNRVRRLRFIHGGKILPDTSTLSSVLRAPPPPPPPRNGELSSSSSSSSRGNKGKGVEGRRDDGTRVYVNCSIGDVLTAREIEEEEGKAAASSPSPGTTATPGTPVPTPADVRAGQDAAPPSRPAPRGFDRLLQAGFTAAEVNQLRLQFRSIQAARHTPDTMPSPDTLRGMEDAWIDNNNTGGPP</sequence>
<dbReference type="AlphaFoldDB" id="A0AA38R3M0"/>
<feature type="compositionally biased region" description="Low complexity" evidence="1">
    <location>
        <begin position="163"/>
        <end position="177"/>
    </location>
</feature>
<proteinExistence type="predicted"/>
<comment type="caution">
    <text evidence="3">The sequence shown here is derived from an EMBL/GenBank/DDBJ whole genome shotgun (WGS) entry which is preliminary data.</text>
</comment>
<evidence type="ECO:0000256" key="1">
    <source>
        <dbReference type="SAM" id="MobiDB-lite"/>
    </source>
</evidence>
<evidence type="ECO:0000313" key="3">
    <source>
        <dbReference type="EMBL" id="KAJ9132225.1"/>
    </source>
</evidence>
<dbReference type="PROSITE" id="PS50053">
    <property type="entry name" value="UBIQUITIN_2"/>
    <property type="match status" value="1"/>
</dbReference>
<dbReference type="Pfam" id="PF10302">
    <property type="entry name" value="Dsc3_N"/>
    <property type="match status" value="1"/>
</dbReference>
<dbReference type="InterPro" id="IPR000626">
    <property type="entry name" value="Ubiquitin-like_dom"/>
</dbReference>
<name>A0AA38R3M0_9PEZI</name>
<dbReference type="InterPro" id="IPR029071">
    <property type="entry name" value="Ubiquitin-like_domsf"/>
</dbReference>
<dbReference type="SUPFAM" id="SSF54236">
    <property type="entry name" value="Ubiquitin-like"/>
    <property type="match status" value="1"/>
</dbReference>
<dbReference type="EMBL" id="JANBVN010000222">
    <property type="protein sequence ID" value="KAJ9132225.1"/>
    <property type="molecule type" value="Genomic_DNA"/>
</dbReference>
<keyword evidence="4" id="KW-1185">Reference proteome</keyword>
<dbReference type="CDD" id="cd17039">
    <property type="entry name" value="Ubl_ubiquitin_like"/>
    <property type="match status" value="1"/>
</dbReference>
<feature type="non-terminal residue" evidence="3">
    <location>
        <position position="259"/>
    </location>
</feature>
<evidence type="ECO:0000259" key="2">
    <source>
        <dbReference type="PROSITE" id="PS50053"/>
    </source>
</evidence>
<feature type="region of interest" description="Disordered" evidence="1">
    <location>
        <begin position="153"/>
        <end position="204"/>
    </location>
</feature>
<dbReference type="PANTHER" id="PTHR28049">
    <property type="entry name" value="TRANSMEMBRANE PROTEIN YOR223W"/>
    <property type="match status" value="1"/>
</dbReference>
<feature type="domain" description="Ubiquitin-like" evidence="2">
    <location>
        <begin position="37"/>
        <end position="99"/>
    </location>
</feature>
<reference evidence="3" key="1">
    <citation type="submission" date="2022-07" db="EMBL/GenBank/DDBJ databases">
        <title>Fungi with potential for degradation of polypropylene.</title>
        <authorList>
            <person name="Gostincar C."/>
        </authorList>
    </citation>
    <scope>NUCLEOTIDE SEQUENCE</scope>
    <source>
        <strain evidence="3">EXF-13287</strain>
    </source>
</reference>
<dbReference type="PANTHER" id="PTHR28049:SF1">
    <property type="entry name" value="DSC E3 UBIQUITIN LIGASE COMPLEX SUBUNIT 3"/>
    <property type="match status" value="1"/>
</dbReference>
<dbReference type="InterPro" id="IPR019413">
    <property type="entry name" value="Dsc3_ub-like_dom"/>
</dbReference>
<dbReference type="InterPro" id="IPR025390">
    <property type="entry name" value="Dsc3_C"/>
</dbReference>